<dbReference type="Gene3D" id="1.25.40.340">
    <property type="match status" value="1"/>
</dbReference>
<evidence type="ECO:0000259" key="11">
    <source>
        <dbReference type="PROSITE" id="PS51480"/>
    </source>
</evidence>
<evidence type="ECO:0000256" key="9">
    <source>
        <dbReference type="ARBA" id="ARBA00047974"/>
    </source>
</evidence>
<gene>
    <name evidence="13" type="ORF">NEOLEDRAFT_1079201</name>
</gene>
<dbReference type="GO" id="GO:0050354">
    <property type="term" value="F:triokinase activity"/>
    <property type="evidence" value="ECO:0007669"/>
    <property type="project" value="UniProtKB-EC"/>
</dbReference>
<dbReference type="PANTHER" id="PTHR28629">
    <property type="entry name" value="TRIOKINASE/FMN CYCLASE"/>
    <property type="match status" value="1"/>
</dbReference>
<evidence type="ECO:0000256" key="4">
    <source>
        <dbReference type="ARBA" id="ARBA00022679"/>
    </source>
</evidence>
<keyword evidence="8" id="KW-0067">ATP-binding</keyword>
<dbReference type="InterPro" id="IPR036117">
    <property type="entry name" value="DhaL_dom_sf"/>
</dbReference>
<keyword evidence="14" id="KW-1185">Reference proteome</keyword>
<proteinExistence type="inferred from homology"/>
<keyword evidence="6" id="KW-0418">Kinase</keyword>
<evidence type="ECO:0000259" key="12">
    <source>
        <dbReference type="PROSITE" id="PS51481"/>
    </source>
</evidence>
<keyword evidence="5" id="KW-0547">Nucleotide-binding</keyword>
<dbReference type="FunFam" id="3.30.1180.20:FF:000001">
    <property type="entry name" value="Dihydroxyacetone kinase 1"/>
    <property type="match status" value="1"/>
</dbReference>
<dbReference type="STRING" id="1314782.A0A165MVY9"/>
<dbReference type="EMBL" id="KV425659">
    <property type="protein sequence ID" value="KZT18852.1"/>
    <property type="molecule type" value="Genomic_DNA"/>
</dbReference>
<dbReference type="SMART" id="SM01120">
    <property type="entry name" value="Dak2"/>
    <property type="match status" value="1"/>
</dbReference>
<evidence type="ECO:0000256" key="2">
    <source>
        <dbReference type="ARBA" id="ARBA00004778"/>
    </source>
</evidence>
<keyword evidence="4" id="KW-0808">Transferase</keyword>
<accession>A0A165MVY9</accession>
<evidence type="ECO:0000256" key="7">
    <source>
        <dbReference type="ARBA" id="ARBA00022798"/>
    </source>
</evidence>
<evidence type="ECO:0000313" key="13">
    <source>
        <dbReference type="EMBL" id="KZT18852.1"/>
    </source>
</evidence>
<dbReference type="InterPro" id="IPR004007">
    <property type="entry name" value="DhaL_dom"/>
</dbReference>
<evidence type="ECO:0000256" key="6">
    <source>
        <dbReference type="ARBA" id="ARBA00022777"/>
    </source>
</evidence>
<dbReference type="InterPro" id="IPR050861">
    <property type="entry name" value="Dihydroxyacetone_Kinase"/>
</dbReference>
<dbReference type="UniPathway" id="UPA00617">
    <property type="reaction ID" value="UER00669"/>
</dbReference>
<dbReference type="Pfam" id="PF02734">
    <property type="entry name" value="Dak2"/>
    <property type="match status" value="1"/>
</dbReference>
<dbReference type="InterPro" id="IPR004006">
    <property type="entry name" value="DhaK_dom"/>
</dbReference>
<organism evidence="13 14">
    <name type="scientific">Neolentinus lepideus HHB14362 ss-1</name>
    <dbReference type="NCBI Taxonomy" id="1314782"/>
    <lineage>
        <taxon>Eukaryota</taxon>
        <taxon>Fungi</taxon>
        <taxon>Dikarya</taxon>
        <taxon>Basidiomycota</taxon>
        <taxon>Agaricomycotina</taxon>
        <taxon>Agaricomycetes</taxon>
        <taxon>Gloeophyllales</taxon>
        <taxon>Gloeophyllaceae</taxon>
        <taxon>Neolentinus</taxon>
    </lineage>
</organism>
<dbReference type="GO" id="GO:0005524">
    <property type="term" value="F:ATP binding"/>
    <property type="evidence" value="ECO:0007669"/>
    <property type="project" value="UniProtKB-KW"/>
</dbReference>
<dbReference type="Proteomes" id="UP000076761">
    <property type="component" value="Unassembled WGS sequence"/>
</dbReference>
<comment type="catalytic activity">
    <reaction evidence="10">
        <text>dihydroxyacetone + ATP = dihydroxyacetone phosphate + ADP + H(+)</text>
        <dbReference type="Rhea" id="RHEA:15773"/>
        <dbReference type="ChEBI" id="CHEBI:15378"/>
        <dbReference type="ChEBI" id="CHEBI:16016"/>
        <dbReference type="ChEBI" id="CHEBI:30616"/>
        <dbReference type="ChEBI" id="CHEBI:57642"/>
        <dbReference type="ChEBI" id="CHEBI:456216"/>
        <dbReference type="EC" id="2.7.1.29"/>
    </reaction>
</comment>
<sequence>MSSKHVFNSPQGLVVKSLRGAVALNPSLRLHAPSKTVYRVSDPSSEDSHKVTLISGGGAGHEPAHAGYTGRGMLSASVSGDIFASPSAKQIVTAITLGLFGGDGPGDERERREALVIINNYTGDRLNFGLAIEKARALLPNLDIASVVVSDDVSLLRSPNPSLIGPRGLGGNIFVCKILGALAERGASVELLKRVGDAVVGRLGSIGVGLDHCHVPGRVAKGEEDATLAADECEIGMGLHNEPGVKKVKIESAESLVREMLEAIFTSREDGAFVGDSDDTILYINNLGGISQLEMSAVVDETLYQLESKKFHPLRVYCSSYMTSLNAPGFSISLLNLSGVYRDLSGSSEPTAPRPEVDILQLLDDPTTATAWASVTQGWTNAVRDRKAEELETNLLVDSLGYLLSAGPIETLEEKGGAEWYRRADVSPNRVRRAIERACARVLEGEADMTRFDTVVGDGDCGETFAAGARAVQKAMEDGALDVPSLDPSQLTRKLGEILEDNMGGTIGALFALYFTSLSTSLSTPPNSWSTAPLSALQSLSSYTPARPGDRTVIDALHPFCATLSSVQSLEKAVEAAKDGARSTEGMKARLGRAVYVGGAEEGKDGENGLPPDPGAWGVAAIVEGVWFGYNE</sequence>
<name>A0A165MVY9_9AGAM</name>
<evidence type="ECO:0000256" key="5">
    <source>
        <dbReference type="ARBA" id="ARBA00022741"/>
    </source>
</evidence>
<evidence type="ECO:0000256" key="1">
    <source>
        <dbReference type="ARBA" id="ARBA00003264"/>
    </source>
</evidence>
<comment type="function">
    <text evidence="1">Catalyzes both the phosphorylation of dihydroxyacetone and of glyceraldehyde.</text>
</comment>
<dbReference type="OrthoDB" id="1724672at2759"/>
<dbReference type="PROSITE" id="PS51481">
    <property type="entry name" value="DHAK"/>
    <property type="match status" value="1"/>
</dbReference>
<comment type="catalytic activity">
    <reaction evidence="9">
        <text>D-glyceraldehyde + ATP = D-glyceraldehyde 3-phosphate + ADP + H(+)</text>
        <dbReference type="Rhea" id="RHEA:13941"/>
        <dbReference type="ChEBI" id="CHEBI:15378"/>
        <dbReference type="ChEBI" id="CHEBI:17378"/>
        <dbReference type="ChEBI" id="CHEBI:30616"/>
        <dbReference type="ChEBI" id="CHEBI:59776"/>
        <dbReference type="ChEBI" id="CHEBI:456216"/>
        <dbReference type="EC" id="2.7.1.28"/>
    </reaction>
</comment>
<evidence type="ECO:0000256" key="10">
    <source>
        <dbReference type="ARBA" id="ARBA00048898"/>
    </source>
</evidence>
<dbReference type="GO" id="GO:0004371">
    <property type="term" value="F:glycerone kinase activity"/>
    <property type="evidence" value="ECO:0007669"/>
    <property type="project" value="UniProtKB-EC"/>
</dbReference>
<dbReference type="SUPFAM" id="SSF101473">
    <property type="entry name" value="DhaL-like"/>
    <property type="match status" value="1"/>
</dbReference>
<dbReference type="AlphaFoldDB" id="A0A165MVY9"/>
<protein>
    <submittedName>
        <fullName evidence="13">DAK1/DegV-like protein</fullName>
    </submittedName>
</protein>
<dbReference type="Gene3D" id="3.40.50.10440">
    <property type="entry name" value="Dihydroxyacetone kinase, domain 1"/>
    <property type="match status" value="1"/>
</dbReference>
<comment type="pathway">
    <text evidence="2">Polyol metabolism; glycerol fermentation; glycerone phosphate from glycerol (oxidative route): step 2/2.</text>
</comment>
<comment type="similarity">
    <text evidence="3">Belongs to the dihydroxyacetone kinase (DAK) family.</text>
</comment>
<reference evidence="13 14" key="1">
    <citation type="journal article" date="2016" name="Mol. Biol. Evol.">
        <title>Comparative Genomics of Early-Diverging Mushroom-Forming Fungi Provides Insights into the Origins of Lignocellulose Decay Capabilities.</title>
        <authorList>
            <person name="Nagy L.G."/>
            <person name="Riley R."/>
            <person name="Tritt A."/>
            <person name="Adam C."/>
            <person name="Daum C."/>
            <person name="Floudas D."/>
            <person name="Sun H."/>
            <person name="Yadav J.S."/>
            <person name="Pangilinan J."/>
            <person name="Larsson K.H."/>
            <person name="Matsuura K."/>
            <person name="Barry K."/>
            <person name="Labutti K."/>
            <person name="Kuo R."/>
            <person name="Ohm R.A."/>
            <person name="Bhattacharya S.S."/>
            <person name="Shirouzu T."/>
            <person name="Yoshinaga Y."/>
            <person name="Martin F.M."/>
            <person name="Grigoriev I.V."/>
            <person name="Hibbett D.S."/>
        </authorList>
    </citation>
    <scope>NUCLEOTIDE SEQUENCE [LARGE SCALE GENOMIC DNA]</scope>
    <source>
        <strain evidence="13 14">HHB14362 ss-1</strain>
    </source>
</reference>
<dbReference type="PROSITE" id="PS51480">
    <property type="entry name" value="DHAL"/>
    <property type="match status" value="1"/>
</dbReference>
<dbReference type="FunFam" id="1.25.40.340:FF:000001">
    <property type="entry name" value="Dihydroxyacetone kinase 1"/>
    <property type="match status" value="1"/>
</dbReference>
<feature type="domain" description="DhaK" evidence="12">
    <location>
        <begin position="9"/>
        <end position="372"/>
    </location>
</feature>
<feature type="domain" description="DhaL" evidence="11">
    <location>
        <begin position="429"/>
        <end position="628"/>
    </location>
</feature>
<dbReference type="Gene3D" id="3.30.1180.20">
    <property type="entry name" value="Dihydroxyacetone kinase, domain 2"/>
    <property type="match status" value="1"/>
</dbReference>
<evidence type="ECO:0000256" key="3">
    <source>
        <dbReference type="ARBA" id="ARBA00008757"/>
    </source>
</evidence>
<dbReference type="InParanoid" id="A0A165MVY9"/>
<evidence type="ECO:0000256" key="8">
    <source>
        <dbReference type="ARBA" id="ARBA00022840"/>
    </source>
</evidence>
<dbReference type="SUPFAM" id="SSF82549">
    <property type="entry name" value="DAK1/DegV-like"/>
    <property type="match status" value="1"/>
</dbReference>
<dbReference type="FunFam" id="3.40.50.10440:FF:000001">
    <property type="entry name" value="Dihydroxyacetone kinase, DhaK subunit"/>
    <property type="match status" value="1"/>
</dbReference>
<dbReference type="Pfam" id="PF02733">
    <property type="entry name" value="Dak1"/>
    <property type="match status" value="1"/>
</dbReference>
<dbReference type="GO" id="GO:0019588">
    <property type="term" value="P:anaerobic glycerol catabolic process"/>
    <property type="evidence" value="ECO:0007669"/>
    <property type="project" value="UniProtKB-UniPathway"/>
</dbReference>
<keyword evidence="7" id="KW-0319">Glycerol metabolism</keyword>
<dbReference type="GO" id="GO:0005829">
    <property type="term" value="C:cytosol"/>
    <property type="evidence" value="ECO:0007669"/>
    <property type="project" value="TreeGrafter"/>
</dbReference>
<dbReference type="PANTHER" id="PTHR28629:SF14">
    <property type="entry name" value="DIHYDROXYACETONE KINASE 1"/>
    <property type="match status" value="1"/>
</dbReference>
<evidence type="ECO:0000313" key="14">
    <source>
        <dbReference type="Proteomes" id="UP000076761"/>
    </source>
</evidence>